<dbReference type="Gene3D" id="1.10.10.60">
    <property type="entry name" value="Homeodomain-like"/>
    <property type="match status" value="1"/>
</dbReference>
<evidence type="ECO:0000256" key="2">
    <source>
        <dbReference type="ARBA" id="ARBA00022478"/>
    </source>
</evidence>
<dbReference type="PRINTS" id="PR00045">
    <property type="entry name" value="SIGMA54FCT"/>
</dbReference>
<dbReference type="GO" id="GO:0003677">
    <property type="term" value="F:DNA binding"/>
    <property type="evidence" value="ECO:0007669"/>
    <property type="project" value="UniProtKB-KW"/>
</dbReference>
<dbReference type="AlphaFoldDB" id="A0A285SJ21"/>
<evidence type="ECO:0000256" key="4">
    <source>
        <dbReference type="ARBA" id="ARBA00022695"/>
    </source>
</evidence>
<dbReference type="InterPro" id="IPR038709">
    <property type="entry name" value="RpoN_core-bd_sf"/>
</dbReference>
<keyword evidence="6 9" id="KW-0731">Sigma factor</keyword>
<comment type="similarity">
    <text evidence="1 9">Belongs to the sigma-54 factor family.</text>
</comment>
<evidence type="ECO:0000256" key="6">
    <source>
        <dbReference type="ARBA" id="ARBA00023082"/>
    </source>
</evidence>
<dbReference type="GO" id="GO:0006352">
    <property type="term" value="P:DNA-templated transcription initiation"/>
    <property type="evidence" value="ECO:0007669"/>
    <property type="project" value="InterPro"/>
</dbReference>
<protein>
    <recommendedName>
        <fullName evidence="9">RNA polymerase sigma-54 factor</fullName>
    </recommendedName>
</protein>
<evidence type="ECO:0000313" key="12">
    <source>
        <dbReference type="EMBL" id="SOC07942.1"/>
    </source>
</evidence>
<dbReference type="PROSITE" id="PS00717">
    <property type="entry name" value="SIGMA54_1"/>
    <property type="match status" value="1"/>
</dbReference>
<proteinExistence type="inferred from homology"/>
<keyword evidence="4 9" id="KW-0548">Nucleotidyltransferase</keyword>
<comment type="function">
    <text evidence="9">Sigma factors are initiation factors that promote the attachment of RNA polymerase to specific initiation sites and are then released.</text>
</comment>
<dbReference type="PROSITE" id="PS50044">
    <property type="entry name" value="SIGMA54_3"/>
    <property type="match status" value="1"/>
</dbReference>
<dbReference type="GO" id="GO:0016987">
    <property type="term" value="F:sigma factor activity"/>
    <property type="evidence" value="ECO:0007669"/>
    <property type="project" value="UniProtKB-KW"/>
</dbReference>
<dbReference type="InterPro" id="IPR000394">
    <property type="entry name" value="RNA_pol_sigma_54"/>
</dbReference>
<dbReference type="Proteomes" id="UP000219111">
    <property type="component" value="Unassembled WGS sequence"/>
</dbReference>
<dbReference type="GO" id="GO:0016779">
    <property type="term" value="F:nucleotidyltransferase activity"/>
    <property type="evidence" value="ECO:0007669"/>
    <property type="project" value="UniProtKB-KW"/>
</dbReference>
<name>A0A285SJ21_9RHOB</name>
<keyword evidence="2 9" id="KW-0240">DNA-directed RNA polymerase</keyword>
<organism evidence="12 13">
    <name type="scientific">Rhodobacter maris</name>
    <dbReference type="NCBI Taxonomy" id="446682"/>
    <lineage>
        <taxon>Bacteria</taxon>
        <taxon>Pseudomonadati</taxon>
        <taxon>Pseudomonadota</taxon>
        <taxon>Alphaproteobacteria</taxon>
        <taxon>Rhodobacterales</taxon>
        <taxon>Rhodobacter group</taxon>
        <taxon>Rhodobacter</taxon>
    </lineage>
</organism>
<sequence>MDLVQTLSQRQSMQMGGQMLHSLAILGMSSQDLSDHLVEQASSNPYLAYRAPSAFIARGGADFDAVAAVAAHKPSLMAHVVDQIEMAFTNPGDRMIALRFAEALDPSGWLSQPVETIALGAGVAMPRAEAVLSVLQGFEPAGLFARDLSDCLIIQAREEDILTWEVETLIRHINLLAENRLAELADLCDCEPSDIPEIVKLIRHLNPKPGLAFDHQPTPVFPPDLIALRGPEGWTVELNRATSPRITVREDRLPDGKADKGARAERRKALAEARALALALERRGDTLLRTAAVLVARQSAFLEKGTAHLVPLTLEDVASELGLHASTISRAVSGRMIQTPVRALPLRAFFSRAVSTGAGGEAVSRDSALDFVQRVVGAEDPANPLSDDAIVVLAERAGLRLARRTVAKYRSTLGLASSYERRRAALAG</sequence>
<dbReference type="GO" id="GO:0000428">
    <property type="term" value="C:DNA-directed RNA polymerase complex"/>
    <property type="evidence" value="ECO:0007669"/>
    <property type="project" value="UniProtKB-KW"/>
</dbReference>
<evidence type="ECO:0000259" key="11">
    <source>
        <dbReference type="Pfam" id="PF04963"/>
    </source>
</evidence>
<dbReference type="PANTHER" id="PTHR32248:SF4">
    <property type="entry name" value="RNA POLYMERASE SIGMA-54 FACTOR"/>
    <property type="match status" value="1"/>
</dbReference>
<accession>A0A285SJ21</accession>
<feature type="domain" description="RNA polymerase sigma factor 54 DNA-binding" evidence="10">
    <location>
        <begin position="265"/>
        <end position="423"/>
    </location>
</feature>
<dbReference type="EMBL" id="OBMT01000006">
    <property type="protein sequence ID" value="SOC07942.1"/>
    <property type="molecule type" value="Genomic_DNA"/>
</dbReference>
<dbReference type="PROSITE" id="PS00718">
    <property type="entry name" value="SIGMA54_2"/>
    <property type="match status" value="1"/>
</dbReference>
<dbReference type="PIRSF" id="PIRSF000774">
    <property type="entry name" value="RpoN"/>
    <property type="match status" value="1"/>
</dbReference>
<feature type="domain" description="RNA polymerase sigma factor 54 core-binding" evidence="11">
    <location>
        <begin position="68"/>
        <end position="250"/>
    </location>
</feature>
<keyword evidence="3 9" id="KW-0808">Transferase</keyword>
<dbReference type="Gene3D" id="1.10.10.1330">
    <property type="entry name" value="RNA polymerase sigma-54 factor, core-binding domain"/>
    <property type="match status" value="1"/>
</dbReference>
<dbReference type="RefSeq" id="WP_097070058.1">
    <property type="nucleotide sequence ID" value="NZ_OBMT01000006.1"/>
</dbReference>
<evidence type="ECO:0000256" key="8">
    <source>
        <dbReference type="ARBA" id="ARBA00023163"/>
    </source>
</evidence>
<evidence type="ECO:0000256" key="3">
    <source>
        <dbReference type="ARBA" id="ARBA00022679"/>
    </source>
</evidence>
<dbReference type="PANTHER" id="PTHR32248">
    <property type="entry name" value="RNA POLYMERASE SIGMA-54 FACTOR"/>
    <property type="match status" value="1"/>
</dbReference>
<evidence type="ECO:0000256" key="1">
    <source>
        <dbReference type="ARBA" id="ARBA00008798"/>
    </source>
</evidence>
<keyword evidence="7 9" id="KW-0238">DNA-binding</keyword>
<evidence type="ECO:0000259" key="10">
    <source>
        <dbReference type="Pfam" id="PF04552"/>
    </source>
</evidence>
<keyword evidence="13" id="KW-1185">Reference proteome</keyword>
<dbReference type="Pfam" id="PF04552">
    <property type="entry name" value="Sigma54_DBD"/>
    <property type="match status" value="1"/>
</dbReference>
<dbReference type="GO" id="GO:0001216">
    <property type="term" value="F:DNA-binding transcription activator activity"/>
    <property type="evidence" value="ECO:0007669"/>
    <property type="project" value="InterPro"/>
</dbReference>
<keyword evidence="5 9" id="KW-0805">Transcription regulation</keyword>
<dbReference type="InterPro" id="IPR007634">
    <property type="entry name" value="RNA_pol_sigma_54_DNA-bd"/>
</dbReference>
<dbReference type="InterPro" id="IPR007046">
    <property type="entry name" value="RNA_pol_sigma_54_core-bd"/>
</dbReference>
<gene>
    <name evidence="12" type="ORF">SAMN05877831_10699</name>
</gene>
<keyword evidence="8 9" id="KW-0804">Transcription</keyword>
<reference evidence="13" key="1">
    <citation type="submission" date="2017-08" db="EMBL/GenBank/DDBJ databases">
        <authorList>
            <person name="Varghese N."/>
            <person name="Submissions S."/>
        </authorList>
    </citation>
    <scope>NUCLEOTIDE SEQUENCE [LARGE SCALE GENOMIC DNA]</scope>
    <source>
        <strain evidence="13">JA276</strain>
    </source>
</reference>
<evidence type="ECO:0000256" key="5">
    <source>
        <dbReference type="ARBA" id="ARBA00023015"/>
    </source>
</evidence>
<dbReference type="NCBIfam" id="TIGR02395">
    <property type="entry name" value="rpoN_sigma"/>
    <property type="match status" value="1"/>
</dbReference>
<dbReference type="Pfam" id="PF00309">
    <property type="entry name" value="Sigma54_AID"/>
    <property type="match status" value="1"/>
</dbReference>
<evidence type="ECO:0000256" key="7">
    <source>
        <dbReference type="ARBA" id="ARBA00023125"/>
    </source>
</evidence>
<dbReference type="OrthoDB" id="9814402at2"/>
<dbReference type="Pfam" id="PF04963">
    <property type="entry name" value="Sigma54_CBD"/>
    <property type="match status" value="1"/>
</dbReference>
<evidence type="ECO:0000313" key="13">
    <source>
        <dbReference type="Proteomes" id="UP000219111"/>
    </source>
</evidence>
<evidence type="ECO:0000256" key="9">
    <source>
        <dbReference type="PIRNR" id="PIRNR000774"/>
    </source>
</evidence>